<protein>
    <submittedName>
        <fullName evidence="2">Aspartyl-tRNA(Asn)/glutamyl-tRNA(Gln) amidotransferase subunit A</fullName>
    </submittedName>
</protein>
<feature type="domain" description="Amidase" evidence="1">
    <location>
        <begin position="22"/>
        <end position="420"/>
    </location>
</feature>
<dbReference type="InterPro" id="IPR000120">
    <property type="entry name" value="Amidase"/>
</dbReference>
<dbReference type="Gene3D" id="3.90.1300.10">
    <property type="entry name" value="Amidase signature (AS) domain"/>
    <property type="match status" value="1"/>
</dbReference>
<dbReference type="InterPro" id="IPR036928">
    <property type="entry name" value="AS_sf"/>
</dbReference>
<dbReference type="SUPFAM" id="SSF75304">
    <property type="entry name" value="Amidase signature (AS) enzymes"/>
    <property type="match status" value="1"/>
</dbReference>
<dbReference type="Proteomes" id="UP000199614">
    <property type="component" value="Unassembled WGS sequence"/>
</dbReference>
<dbReference type="Pfam" id="PF01425">
    <property type="entry name" value="Amidase"/>
    <property type="match status" value="1"/>
</dbReference>
<dbReference type="EMBL" id="FOUY01000025">
    <property type="protein sequence ID" value="SFN95919.1"/>
    <property type="molecule type" value="Genomic_DNA"/>
</dbReference>
<keyword evidence="3" id="KW-1185">Reference proteome</keyword>
<name>A0A1I5D9I8_PSUAM</name>
<reference evidence="2 3" key="1">
    <citation type="submission" date="2016-10" db="EMBL/GenBank/DDBJ databases">
        <authorList>
            <person name="de Groot N.N."/>
        </authorList>
    </citation>
    <scope>NUCLEOTIDE SEQUENCE [LARGE SCALE GENOMIC DNA]</scope>
    <source>
        <strain evidence="2 3">CGMCC 4.1877</strain>
    </source>
</reference>
<evidence type="ECO:0000313" key="3">
    <source>
        <dbReference type="Proteomes" id="UP000199614"/>
    </source>
</evidence>
<sequence>MLSLPALLQALTSGELSPTEHVDDVLARLERDETNCVIELDAERARSRAAELTALSARGERAGPLHGVAVGIKDLIDVEGLPTRCGSRLLAGAAPAGADAPVVAMLRAAGAVVVGKLHTHEFAYGPVGDVAATGPARNPHDLSRVTGGSSSGSAAAVAAGHLALTVGTDTGASVRTPAALCGVAGLKPRRGALPGAGVFPLAESFDTVGLLAADAASLAVARAALGGPARSGAGGGPLRIGVARGDWWRPHDPVLGDAVDAAAAALAGLGHPVADQGTPGVAELAATYPVIVGAEAWATHREWFTTRRDEYQPATADRLAPHADGPAHTYVDARRARARLSAALPAQLDCDVLLCPTTRLRATPIGATEVAGAPVRPSMLETTSPFNLLDLPVVAVPVPVPGLPAGIQLAGVTVGEADLLELAGALANRL</sequence>
<dbReference type="PROSITE" id="PS00571">
    <property type="entry name" value="AMIDASES"/>
    <property type="match status" value="1"/>
</dbReference>
<proteinExistence type="predicted"/>
<evidence type="ECO:0000313" key="2">
    <source>
        <dbReference type="EMBL" id="SFN95919.1"/>
    </source>
</evidence>
<dbReference type="InterPro" id="IPR020556">
    <property type="entry name" value="Amidase_CS"/>
</dbReference>
<dbReference type="OrthoDB" id="182039at2"/>
<dbReference type="RefSeq" id="WP_093348420.1">
    <property type="nucleotide sequence ID" value="NZ_FOUY01000025.1"/>
</dbReference>
<organism evidence="2 3">
    <name type="scientific">Pseudonocardia ammonioxydans</name>
    <dbReference type="NCBI Taxonomy" id="260086"/>
    <lineage>
        <taxon>Bacteria</taxon>
        <taxon>Bacillati</taxon>
        <taxon>Actinomycetota</taxon>
        <taxon>Actinomycetes</taxon>
        <taxon>Pseudonocardiales</taxon>
        <taxon>Pseudonocardiaceae</taxon>
        <taxon>Pseudonocardia</taxon>
    </lineage>
</organism>
<keyword evidence="2" id="KW-0808">Transferase</keyword>
<dbReference type="GO" id="GO:0016740">
    <property type="term" value="F:transferase activity"/>
    <property type="evidence" value="ECO:0007669"/>
    <property type="project" value="UniProtKB-KW"/>
</dbReference>
<accession>A0A1I5D9I8</accession>
<gene>
    <name evidence="2" type="ORF">SAMN05216207_102589</name>
</gene>
<dbReference type="AlphaFoldDB" id="A0A1I5D9I8"/>
<dbReference type="STRING" id="260086.SAMN05216207_102589"/>
<dbReference type="PANTHER" id="PTHR11895">
    <property type="entry name" value="TRANSAMIDASE"/>
    <property type="match status" value="1"/>
</dbReference>
<dbReference type="InterPro" id="IPR023631">
    <property type="entry name" value="Amidase_dom"/>
</dbReference>
<evidence type="ECO:0000259" key="1">
    <source>
        <dbReference type="Pfam" id="PF01425"/>
    </source>
</evidence>
<dbReference type="PANTHER" id="PTHR11895:SF172">
    <property type="entry name" value="GLUTAMYL-TRNA(GLN) AMIDOTRANSFERASE"/>
    <property type="match status" value="1"/>
</dbReference>